<keyword evidence="1" id="KW-1133">Transmembrane helix</keyword>
<dbReference type="Pfam" id="PF11070">
    <property type="entry name" value="DUF2871"/>
    <property type="match status" value="1"/>
</dbReference>
<evidence type="ECO:0000313" key="2">
    <source>
        <dbReference type="EMBL" id="QHV47501.1"/>
    </source>
</evidence>
<organism evidence="2 3">
    <name type="scientific">Bacillus cereus</name>
    <dbReference type="NCBI Taxonomy" id="1396"/>
    <lineage>
        <taxon>Bacteria</taxon>
        <taxon>Bacillati</taxon>
        <taxon>Bacillota</taxon>
        <taxon>Bacilli</taxon>
        <taxon>Bacillales</taxon>
        <taxon>Bacillaceae</taxon>
        <taxon>Bacillus</taxon>
        <taxon>Bacillus cereus group</taxon>
    </lineage>
</organism>
<dbReference type="Proteomes" id="UP000464780">
    <property type="component" value="Plasmid unnamed_12"/>
</dbReference>
<feature type="transmembrane region" description="Helical" evidence="1">
    <location>
        <begin position="70"/>
        <end position="94"/>
    </location>
</feature>
<proteinExistence type="predicted"/>
<evidence type="ECO:0000256" key="1">
    <source>
        <dbReference type="SAM" id="Phobius"/>
    </source>
</evidence>
<dbReference type="EMBL" id="CP028010">
    <property type="protein sequence ID" value="QHV47501.1"/>
    <property type="molecule type" value="Genomic_DNA"/>
</dbReference>
<feature type="transmembrane region" description="Helical" evidence="1">
    <location>
        <begin position="38"/>
        <end position="58"/>
    </location>
</feature>
<dbReference type="RefSeq" id="WP_162281118.1">
    <property type="nucleotide sequence ID" value="NZ_CP028010.2"/>
</dbReference>
<gene>
    <name evidence="2" type="ORF">C1N66_31340</name>
</gene>
<geneLocation type="plasmid" evidence="2 3">
    <name>unnamed_12</name>
</geneLocation>
<accession>A0AB73UT43</accession>
<sequence>MKKIFNAAFFYLIVGLLSGIFAREYTKINEFKGFTMLTVVHTHVLVLGFLFFLIVLALSKQFNIHEIRSFNTWFVVYNLGMILTVAAMVARGLLQVNGTDFKGLSHMAGLSHIIISIGFIWFMMLLKNSFRGSTTHPST</sequence>
<evidence type="ECO:0000313" key="3">
    <source>
        <dbReference type="Proteomes" id="UP000464780"/>
    </source>
</evidence>
<keyword evidence="1" id="KW-0472">Membrane</keyword>
<keyword evidence="2" id="KW-0614">Plasmid</keyword>
<dbReference type="InterPro" id="IPR021299">
    <property type="entry name" value="DUF2871"/>
</dbReference>
<keyword evidence="1" id="KW-0812">Transmembrane</keyword>
<protein>
    <submittedName>
        <fullName evidence="2">DUF2871 domain-containing protein</fullName>
    </submittedName>
</protein>
<name>A0AB73UT43_BACCE</name>
<reference evidence="2 3" key="1">
    <citation type="submission" date="2018-03" db="EMBL/GenBank/DDBJ databases">
        <title>The complete genome of bacterial strain SGAir0260.</title>
        <authorList>
            <person name="Schuster S.C."/>
        </authorList>
    </citation>
    <scope>NUCLEOTIDE SEQUENCE [LARGE SCALE GENOMIC DNA]</scope>
    <source>
        <strain evidence="2 3">SGAir0260</strain>
        <plasmid evidence="2 3">unnamed_12</plasmid>
    </source>
</reference>
<dbReference type="AlphaFoldDB" id="A0AB73UT43"/>
<feature type="transmembrane region" description="Helical" evidence="1">
    <location>
        <begin position="106"/>
        <end position="126"/>
    </location>
</feature>